<dbReference type="Gene3D" id="2.70.70.10">
    <property type="entry name" value="Glucose Permease (Domain IIA)"/>
    <property type="match status" value="1"/>
</dbReference>
<evidence type="ECO:0000313" key="2">
    <source>
        <dbReference type="EMBL" id="OAM87665.1"/>
    </source>
</evidence>
<dbReference type="Pfam" id="PF01551">
    <property type="entry name" value="Peptidase_M23"/>
    <property type="match status" value="1"/>
</dbReference>
<dbReference type="EMBL" id="LRRQ01000167">
    <property type="protein sequence ID" value="OAM87665.1"/>
    <property type="molecule type" value="Genomic_DNA"/>
</dbReference>
<dbReference type="InterPro" id="IPR011055">
    <property type="entry name" value="Dup_hybrid_motif"/>
</dbReference>
<dbReference type="PANTHER" id="PTHR21666:SF285">
    <property type="entry name" value="M23 FAMILY METALLOPEPTIDASE"/>
    <property type="match status" value="1"/>
</dbReference>
<dbReference type="InterPro" id="IPR016047">
    <property type="entry name" value="M23ase_b-sheet_dom"/>
</dbReference>
<dbReference type="SUPFAM" id="SSF51261">
    <property type="entry name" value="Duplicated hybrid motif"/>
    <property type="match status" value="1"/>
</dbReference>
<dbReference type="CDD" id="cd12797">
    <property type="entry name" value="M23_peptidase"/>
    <property type="match status" value="1"/>
</dbReference>
<dbReference type="PANTHER" id="PTHR21666">
    <property type="entry name" value="PEPTIDASE-RELATED"/>
    <property type="match status" value="1"/>
</dbReference>
<feature type="domain" description="M23ase beta-sheet core" evidence="1">
    <location>
        <begin position="49"/>
        <end position="154"/>
    </location>
</feature>
<evidence type="ECO:0000259" key="1">
    <source>
        <dbReference type="Pfam" id="PF01551"/>
    </source>
</evidence>
<gene>
    <name evidence="2" type="ORF">AW736_22285</name>
</gene>
<comment type="caution">
    <text evidence="2">The sequence shown here is derived from an EMBL/GenBank/DDBJ whole genome shotgun (WGS) entry which is preliminary data.</text>
</comment>
<accession>A0A178IET3</accession>
<sequence length="322" mass="35662">MAGRTEIVWPTPNTAFFDGKPIEAFIQPTASGIVESGLYGGVRNGGTRFHEGIDLFPLKRDRQGEPVDPVFAVMPGVVRHVSTLPGNSSYGRYIVIEHPGETPAVYTLYAHLRAIEPGLAAGTEVARGQRIATMGRSSSVIAIPKARAHLHFEIGVWLARDFQRWYDAQKFGSPNMHGIWNGLNLMGLDPLDFYRCLRAGGVADFQDYFRQMKPVVRLRIASGSRMPDFVERYPSLRTTPVQAADGVGGWEIAFNETGIPFAWTPLQAHELADYKPGEARVLAVDEALAKKWRCKSLAVKTRGQWRAGDDLDTVLQLLFGPR</sequence>
<evidence type="ECO:0000313" key="3">
    <source>
        <dbReference type="Proteomes" id="UP000078486"/>
    </source>
</evidence>
<protein>
    <submittedName>
        <fullName evidence="2">Peptidase M23</fullName>
    </submittedName>
</protein>
<dbReference type="Proteomes" id="UP000078486">
    <property type="component" value="Unassembled WGS sequence"/>
</dbReference>
<name>A0A178IET3_9BACT</name>
<keyword evidence="3" id="KW-1185">Reference proteome</keyword>
<reference evidence="2 3" key="1">
    <citation type="submission" date="2016-01" db="EMBL/GenBank/DDBJ databases">
        <title>High potential of lignocellulose degradation of a new Verrucomicrobia species.</title>
        <authorList>
            <person name="Wang Y."/>
            <person name="Shi Y."/>
            <person name="Qiu Z."/>
            <person name="Liu S."/>
            <person name="Yang H."/>
        </authorList>
    </citation>
    <scope>NUCLEOTIDE SEQUENCE [LARGE SCALE GENOMIC DNA]</scope>
    <source>
        <strain evidence="2 3">TSB47</strain>
    </source>
</reference>
<dbReference type="STRING" id="1184151.AW736_22285"/>
<dbReference type="InterPro" id="IPR050570">
    <property type="entry name" value="Cell_wall_metabolism_enzyme"/>
</dbReference>
<organism evidence="2 3">
    <name type="scientific">Termitidicoccus mucosus</name>
    <dbReference type="NCBI Taxonomy" id="1184151"/>
    <lineage>
        <taxon>Bacteria</taxon>
        <taxon>Pseudomonadati</taxon>
        <taxon>Verrucomicrobiota</taxon>
        <taxon>Opitutia</taxon>
        <taxon>Opitutales</taxon>
        <taxon>Opitutaceae</taxon>
        <taxon>Termitidicoccus</taxon>
    </lineage>
</organism>
<dbReference type="AlphaFoldDB" id="A0A178IET3"/>
<dbReference type="GO" id="GO:0004222">
    <property type="term" value="F:metalloendopeptidase activity"/>
    <property type="evidence" value="ECO:0007669"/>
    <property type="project" value="TreeGrafter"/>
</dbReference>
<proteinExistence type="predicted"/>